<dbReference type="SMART" id="SM00034">
    <property type="entry name" value="CLECT"/>
    <property type="match status" value="3"/>
</dbReference>
<dbReference type="PANTHER" id="PTHR22799">
    <property type="entry name" value="TETRANECTIN-RELATED"/>
    <property type="match status" value="1"/>
</dbReference>
<dbReference type="Gene3D" id="3.10.100.10">
    <property type="entry name" value="Mannose-Binding Protein A, subunit A"/>
    <property type="match status" value="3"/>
</dbReference>
<dbReference type="PANTHER" id="PTHR22799:SF6">
    <property type="entry name" value="C-TYPE LECTIN DOMAIN FAMILY 4 MEMBER M-LIKE"/>
    <property type="match status" value="1"/>
</dbReference>
<feature type="domain" description="C-type lectin" evidence="3">
    <location>
        <begin position="38"/>
        <end position="155"/>
    </location>
</feature>
<feature type="domain" description="C-type lectin" evidence="3">
    <location>
        <begin position="304"/>
        <end position="423"/>
    </location>
</feature>
<dbReference type="SUPFAM" id="SSF56436">
    <property type="entry name" value="C-type lectin-like"/>
    <property type="match status" value="3"/>
</dbReference>
<feature type="chain" id="PRO_5041925948" description="C-type lectin domain-containing protein" evidence="2">
    <location>
        <begin position="22"/>
        <end position="1064"/>
    </location>
</feature>
<evidence type="ECO:0000259" key="3">
    <source>
        <dbReference type="PROSITE" id="PS50041"/>
    </source>
</evidence>
<dbReference type="InterPro" id="IPR051663">
    <property type="entry name" value="CLec_Tetranectin-domain"/>
</dbReference>
<protein>
    <recommendedName>
        <fullName evidence="3">C-type lectin domain-containing protein</fullName>
    </recommendedName>
</protein>
<evidence type="ECO:0000256" key="1">
    <source>
        <dbReference type="ARBA" id="ARBA00022734"/>
    </source>
</evidence>
<dbReference type="InterPro" id="IPR016187">
    <property type="entry name" value="CTDL_fold"/>
</dbReference>
<evidence type="ECO:0000256" key="2">
    <source>
        <dbReference type="SAM" id="SignalP"/>
    </source>
</evidence>
<name>A0AAE1EDP3_9GAST</name>
<feature type="domain" description="C-type lectin" evidence="3">
    <location>
        <begin position="172"/>
        <end position="292"/>
    </location>
</feature>
<keyword evidence="2" id="KW-0732">Signal</keyword>
<dbReference type="InterPro" id="IPR035234">
    <property type="entry name" value="IgGFc-bd_N"/>
</dbReference>
<evidence type="ECO:0000313" key="5">
    <source>
        <dbReference type="Proteomes" id="UP001283361"/>
    </source>
</evidence>
<organism evidence="4 5">
    <name type="scientific">Elysia crispata</name>
    <name type="common">lettuce slug</name>
    <dbReference type="NCBI Taxonomy" id="231223"/>
    <lineage>
        <taxon>Eukaryota</taxon>
        <taxon>Metazoa</taxon>
        <taxon>Spiralia</taxon>
        <taxon>Lophotrochozoa</taxon>
        <taxon>Mollusca</taxon>
        <taxon>Gastropoda</taxon>
        <taxon>Heterobranchia</taxon>
        <taxon>Euthyneura</taxon>
        <taxon>Panpulmonata</taxon>
        <taxon>Sacoglossa</taxon>
        <taxon>Placobranchoidea</taxon>
        <taxon>Plakobranchidae</taxon>
        <taxon>Elysia</taxon>
    </lineage>
</organism>
<dbReference type="EMBL" id="JAWDGP010000184">
    <property type="protein sequence ID" value="KAK3803132.1"/>
    <property type="molecule type" value="Genomic_DNA"/>
</dbReference>
<dbReference type="GO" id="GO:0005615">
    <property type="term" value="C:extracellular space"/>
    <property type="evidence" value="ECO:0007669"/>
    <property type="project" value="TreeGrafter"/>
</dbReference>
<accession>A0AAE1EDP3</accession>
<dbReference type="CDD" id="cd00037">
    <property type="entry name" value="CLECT"/>
    <property type="match status" value="3"/>
</dbReference>
<sequence>MLSIENALLVVFIINFHGSCAQGTFDPCYFWSGAVYAGSGMCFLYVKDPAPFGESQAACEADGATLAEVRTLQQKDMVERIAASSGAVWLGAVWNSSFEGNFTWLSDQSQVSAPLEWWSGSVVPQIYLGDLCMLMTRTSGLAGKDCADPVGYICQTYAGNPCDTFLPGAEYYDSSCFLSIPEEMTLQEAQDRCEKRQAFVTEPSKKLLVKYLISFAEWFLDPEQASWLGLTMRNTGTLEWVSSGVVISSTNWARDEPGIAPLTADDAVVMNGTDNWLWRRVSKYALAQVVCQRDLADECIGLFFLGKCFNLYEDAISWDDARDDCISEGSYLVEPKTELLARALEKYSTETSKITLMWLGAQDIDTEGSFIWDHSRQLLVNTYTDWTTGEPNNMKDMEHVVVWRRNKRWNDAPRNSSAAYMCEREFFVYFHSYVLVLPKEAWGGHTSKTRAFLSVTPHPGLEGDNLVEISTFSTDKFEMARFSATETFQYKIDPLGLFLNSSGLQHKYVLVRSQYPLDVLFYFQGATQYVCSSLILEHLPLGQSSSFFPSPRLGQKSIGIVSTSETPASLTVSFSTFHAMLSFSFNGMDVLTRNTLVLSASMPEQYQSLYVDSLSNTGAAPLAHSTGPLAVFNFGREDWSWSRDITCDQVLPTSMVGSHYITFPSLPMDPANIDYFTVVAVHRVTKITAYDADNALVVRQTTLWWAGDSIELELPASGFYYINGTSPFYLYARITGKDPNDKSRSGLCSLTLFHESLFRDSYTVAVVGPLAEATSVYVIAIVRTLDSEFIEIESGWGTVQVPDLCQDVNGTEWSGCYFRLVYAVSGAVYRVQMALDGYSVFGAYLFARLTAADKLLCSQLGLPSLLRGDLEEEYDYPTYEKSLKSKPICPTTPTTAAPITTTINATSEQPPPDCGVSTVTAPASLTNEELEEALEEITTRLTVKKAALSSVKRTKVSAPDQRASSTSMGYFSLSFIGVFLGLVIESPSSVFTSEFGRVLMELCSGIPNIRESNAHGSESHLEEGWDRLNANLEIHFMCFVYSHSKGKKISQDPIWRKGGIECKP</sequence>
<dbReference type="Pfam" id="PF17517">
    <property type="entry name" value="IgGFc_binding"/>
    <property type="match status" value="1"/>
</dbReference>
<dbReference type="GO" id="GO:0030246">
    <property type="term" value="F:carbohydrate binding"/>
    <property type="evidence" value="ECO:0007669"/>
    <property type="project" value="UniProtKB-KW"/>
</dbReference>
<feature type="signal peptide" evidence="2">
    <location>
        <begin position="1"/>
        <end position="21"/>
    </location>
</feature>
<reference evidence="4" key="1">
    <citation type="journal article" date="2023" name="G3 (Bethesda)">
        <title>A reference genome for the long-term kleptoplast-retaining sea slug Elysia crispata morphotype clarki.</title>
        <authorList>
            <person name="Eastman K.E."/>
            <person name="Pendleton A.L."/>
            <person name="Shaikh M.A."/>
            <person name="Suttiyut T."/>
            <person name="Ogas R."/>
            <person name="Tomko P."/>
            <person name="Gavelis G."/>
            <person name="Widhalm J.R."/>
            <person name="Wisecaver J.H."/>
        </authorList>
    </citation>
    <scope>NUCLEOTIDE SEQUENCE</scope>
    <source>
        <strain evidence="4">ECLA1</strain>
    </source>
</reference>
<dbReference type="InterPro" id="IPR001304">
    <property type="entry name" value="C-type_lectin-like"/>
</dbReference>
<dbReference type="Proteomes" id="UP001283361">
    <property type="component" value="Unassembled WGS sequence"/>
</dbReference>
<dbReference type="AlphaFoldDB" id="A0AAE1EDP3"/>
<dbReference type="Pfam" id="PF00059">
    <property type="entry name" value="Lectin_C"/>
    <property type="match status" value="3"/>
</dbReference>
<dbReference type="InterPro" id="IPR016186">
    <property type="entry name" value="C-type_lectin-like/link_sf"/>
</dbReference>
<keyword evidence="1" id="KW-0430">Lectin</keyword>
<comment type="caution">
    <text evidence="4">The sequence shown here is derived from an EMBL/GenBank/DDBJ whole genome shotgun (WGS) entry which is preliminary data.</text>
</comment>
<keyword evidence="5" id="KW-1185">Reference proteome</keyword>
<proteinExistence type="predicted"/>
<gene>
    <name evidence="4" type="ORF">RRG08_060104</name>
</gene>
<evidence type="ECO:0000313" key="4">
    <source>
        <dbReference type="EMBL" id="KAK3803132.1"/>
    </source>
</evidence>
<dbReference type="PROSITE" id="PS50041">
    <property type="entry name" value="C_TYPE_LECTIN_2"/>
    <property type="match status" value="3"/>
</dbReference>